<sequence length="261" mass="29511">MSDITSDEAEVREPPTRVSRPTLAQVRRVISFMVKHPDLAHRKLRVGLGPAKFKKLWTELSDIVNSMEGARKTTKGWIKFWSDKRRSIIIKQKQIEQGKLRGKLSPLEQEILDMCEEQNLAPKKKKVKEEPCNGDDDIAELYGDSEAKEDEYQVECSKLYPSEAEERQLNMMDKLVQVMGQQSAALTQMAEASLSQSKALERVAEASHVQAIAIDRLAGTFENISASVHDIRNAIIGIDYTMKRCYPVNGTSLRENSNIFS</sequence>
<evidence type="ECO:0000313" key="2">
    <source>
        <dbReference type="RefSeq" id="XP_026738693.1"/>
    </source>
</evidence>
<dbReference type="RefSeq" id="XP_026738693.1">
    <property type="nucleotide sequence ID" value="XM_026882892.1"/>
</dbReference>
<dbReference type="Proteomes" id="UP000322000">
    <property type="component" value="Chromosome 16"/>
</dbReference>
<dbReference type="InParanoid" id="A0A7E5WD99"/>
<organism evidence="1 2">
    <name type="scientific">Trichoplusia ni</name>
    <name type="common">Cabbage looper</name>
    <dbReference type="NCBI Taxonomy" id="7111"/>
    <lineage>
        <taxon>Eukaryota</taxon>
        <taxon>Metazoa</taxon>
        <taxon>Ecdysozoa</taxon>
        <taxon>Arthropoda</taxon>
        <taxon>Hexapoda</taxon>
        <taxon>Insecta</taxon>
        <taxon>Pterygota</taxon>
        <taxon>Neoptera</taxon>
        <taxon>Endopterygota</taxon>
        <taxon>Lepidoptera</taxon>
        <taxon>Glossata</taxon>
        <taxon>Ditrysia</taxon>
        <taxon>Noctuoidea</taxon>
        <taxon>Noctuidae</taxon>
        <taxon>Plusiinae</taxon>
        <taxon>Trichoplusia</taxon>
    </lineage>
</organism>
<protein>
    <submittedName>
        <fullName evidence="2">Uncharacterized protein LOC113501695</fullName>
    </submittedName>
</protein>
<proteinExistence type="predicted"/>
<dbReference type="GeneID" id="113501695"/>
<dbReference type="KEGG" id="tnl:113501695"/>
<dbReference type="OrthoDB" id="7274909at2759"/>
<reference evidence="2" key="1">
    <citation type="submission" date="2025-08" db="UniProtKB">
        <authorList>
            <consortium name="RefSeq"/>
        </authorList>
    </citation>
    <scope>IDENTIFICATION</scope>
</reference>
<name>A0A7E5WD99_TRINI</name>
<dbReference type="AlphaFoldDB" id="A0A7E5WD99"/>
<gene>
    <name evidence="2" type="primary">LOC113501695</name>
</gene>
<keyword evidence="1" id="KW-1185">Reference proteome</keyword>
<evidence type="ECO:0000313" key="1">
    <source>
        <dbReference type="Proteomes" id="UP000322000"/>
    </source>
</evidence>
<accession>A0A7E5WD99</accession>